<protein>
    <submittedName>
        <fullName evidence="2">Uncharacterized protein</fullName>
    </submittedName>
</protein>
<evidence type="ECO:0000313" key="3">
    <source>
        <dbReference type="Proteomes" id="UP000294796"/>
    </source>
</evidence>
<evidence type="ECO:0000256" key="1">
    <source>
        <dbReference type="SAM" id="MobiDB-lite"/>
    </source>
</evidence>
<organism evidence="2 3">
    <name type="scientific">Luteimonas aestuarii</name>
    <dbReference type="NCBI Taxonomy" id="453837"/>
    <lineage>
        <taxon>Bacteria</taxon>
        <taxon>Pseudomonadati</taxon>
        <taxon>Pseudomonadota</taxon>
        <taxon>Gammaproteobacteria</taxon>
        <taxon>Lysobacterales</taxon>
        <taxon>Lysobacteraceae</taxon>
        <taxon>Luteimonas</taxon>
    </lineage>
</organism>
<comment type="caution">
    <text evidence="2">The sequence shown here is derived from an EMBL/GenBank/DDBJ whole genome shotgun (WGS) entry which is preliminary data.</text>
</comment>
<dbReference type="Proteomes" id="UP000294796">
    <property type="component" value="Unassembled WGS sequence"/>
</dbReference>
<gene>
    <name evidence="2" type="ORF">E2F46_10290</name>
</gene>
<dbReference type="AlphaFoldDB" id="A0A4R5TMZ2"/>
<proteinExistence type="predicted"/>
<dbReference type="EMBL" id="SMTF01000008">
    <property type="protein sequence ID" value="TDK23313.1"/>
    <property type="molecule type" value="Genomic_DNA"/>
</dbReference>
<keyword evidence="3" id="KW-1185">Reference proteome</keyword>
<dbReference type="OrthoDB" id="6001668at2"/>
<evidence type="ECO:0000313" key="2">
    <source>
        <dbReference type="EMBL" id="TDK23313.1"/>
    </source>
</evidence>
<sequence length="448" mass="48985">MSSLSPQAQAVIDAFGQHPGVTQDHLNNLQAVIFASPALIDQINAAVAEGHLKAIVPLTHPNAGGEYDPQNQAMRLPLDRLTTPPPGPDQADTALHNAGEITYVLGHELRHGFNRIATQEAQAKFSNDVRGIAQNVPPPRDYTAPAAALLAQHRRDEAGAEIAGWNAIVSRVKSANPNQDPSLQEIFEAQQGRVRNFIDQSQDGPPYTYTLKPNLTLNPDMTLSPSAANLEAMGQNFFDKVAENTRIGPLGTSDYANYYGRSAVSHIAQVERHYHPPQPGIATPQMGLDLSQLRLSEKLLEENGIDLGQHQQPLPYYDFGNQPPTAHLFQHTLATHQHELPIATDMPRFDPARERSQTDPAGHDASAWSPQRPEAARDNSIDAIFERLTDAALLGDREGMRAAVEDWKHSPDGRQAEREVSEYLAAQARAEAQEAARVQAQTGPVLVR</sequence>
<name>A0A4R5TMZ2_9GAMM</name>
<accession>A0A4R5TMZ2</accession>
<feature type="region of interest" description="Disordered" evidence="1">
    <location>
        <begin position="350"/>
        <end position="376"/>
    </location>
</feature>
<reference evidence="2 3" key="1">
    <citation type="submission" date="2019-03" db="EMBL/GenBank/DDBJ databases">
        <title>Luteimonas zhaokaii sp.nov., isolated from the rectal contents of Plateau pika in Yushu, Qinghai Province, China.</title>
        <authorList>
            <person name="Zhang G."/>
        </authorList>
    </citation>
    <scope>NUCLEOTIDE SEQUENCE [LARGE SCALE GENOMIC DNA]</scope>
    <source>
        <strain evidence="2 3">B9</strain>
    </source>
</reference>
<dbReference type="RefSeq" id="WP_133322009.1">
    <property type="nucleotide sequence ID" value="NZ_SMTF01000008.1"/>
</dbReference>